<keyword evidence="2" id="KW-0812">Transmembrane</keyword>
<reference evidence="3 4" key="1">
    <citation type="submission" date="2015-07" db="EMBL/GenBank/DDBJ databases">
        <title>High-quality genome of monoxenous trypanosomatid Leptomonas pyrrhocoris.</title>
        <authorList>
            <person name="Flegontov P."/>
            <person name="Butenko A."/>
            <person name="Firsov S."/>
            <person name="Vlcek C."/>
            <person name="Logacheva M.D."/>
            <person name="Field M."/>
            <person name="Filatov D."/>
            <person name="Flegontova O."/>
            <person name="Gerasimov E."/>
            <person name="Jackson A.P."/>
            <person name="Kelly S."/>
            <person name="Opperdoes F."/>
            <person name="O'Reilly A."/>
            <person name="Votypka J."/>
            <person name="Yurchenko V."/>
            <person name="Lukes J."/>
        </authorList>
    </citation>
    <scope>NUCLEOTIDE SEQUENCE [LARGE SCALE GENOMIC DNA]</scope>
    <source>
        <strain evidence="3">H10</strain>
    </source>
</reference>
<dbReference type="VEuPathDB" id="TriTrypDB:LpyrH10_20_0130"/>
<dbReference type="Proteomes" id="UP000037923">
    <property type="component" value="Unassembled WGS sequence"/>
</dbReference>
<dbReference type="EMBL" id="LGTL01000020">
    <property type="protein sequence ID" value="KPA76340.1"/>
    <property type="molecule type" value="Genomic_DNA"/>
</dbReference>
<accession>A0A0M9FUH3</accession>
<comment type="caution">
    <text evidence="3">The sequence shown here is derived from an EMBL/GenBank/DDBJ whole genome shotgun (WGS) entry which is preliminary data.</text>
</comment>
<evidence type="ECO:0000313" key="3">
    <source>
        <dbReference type="EMBL" id="KPA76340.1"/>
    </source>
</evidence>
<dbReference type="RefSeq" id="XP_015654779.1">
    <property type="nucleotide sequence ID" value="XM_015806415.1"/>
</dbReference>
<keyword evidence="4" id="KW-1185">Reference proteome</keyword>
<feature type="region of interest" description="Disordered" evidence="1">
    <location>
        <begin position="461"/>
        <end position="491"/>
    </location>
</feature>
<evidence type="ECO:0000256" key="2">
    <source>
        <dbReference type="SAM" id="Phobius"/>
    </source>
</evidence>
<evidence type="ECO:0000313" key="4">
    <source>
        <dbReference type="Proteomes" id="UP000037923"/>
    </source>
</evidence>
<name>A0A0M9FUH3_LEPPY</name>
<keyword evidence="2" id="KW-0472">Membrane</keyword>
<sequence>MRRVHVPVARRLAAGAHAARVRTQSSAAASSSSSSPADVPTIRIRSRGYAPSRDLLCGIPAHAALNVEATLHPEDAEIQRAVLALSMPSLAEVHVTPVVPHDSYANDKVPQRSGASYGGGDVLTPTEREVMEQCLQEQLADVANLVVEQVGQRTGRQIDALQVTHTDELRNFAEIVLHSIQDELRQLRLTRSAAPGKRGAVEGDTDAAHAAPPASAAAAPLDVEAVAQVVSAKVMERLASLTAPVAAASTTTPTDAAAAATAVADLERRTTAYFEQLQARMQQAMNSGAAAHAAAPEAMELRAAVMEAVEKASATQQEHLAGLVNDWLADMERSPVGGGGSSNAAAPVDMKALEDMVESAVQTSTDELRRLFTSEMKKLGKSKKTSGSGSGSSDEDVDSSALVVEVEKVFDMVQATQSRLVAVDEVVADVFKEQASTREALQTIQELLQKQLSDVRAIPPAETAATSAAENETSSSHHDAGAKDPDAGTSTTVKAVEEAVASLQREVAAAHALASVHQAETQQQLLTVAQVVSDSVAAAVQQHTAEAVQSAMATVQQQLGFLSAAAQASAEAAAEARNAALAKATSAEESKDSTTEPAEAVPARALEPFSKEVLADAVESVLTPRWSTLSAEVERMNAANQQAIEQQLLHMANSVAASVTASLQEQLEAARTHSDGAIAAAAAASAEKTEAAAKDQAEMQKRGEAAEAAVVSAATALTEKTTQELATLRAELLSTLQTEMRKSHEVDLTPMYKYIDSVLTFMKEELNLQETNLTSKMASLADTVTAAVRDSQERPLPPAVAVASAEPNQSDDATHAAAASPAESAQVPAATATSSGEAAPPSPVTFEVPASLTNTLDLQTGALRHLEERLNELSLSQSRDMSTLLTRLQEATADFRAATSTPPSAAPLHADQLAWQSDMKTQLTSLEASLERRDADLLAAVRASAINEDVKAQLTQLESTLKSSSAAQRAEVQVALRDIVSSSAQEQTSRVDALVQRVAEMQGALRDQAVAVQLLQPSPALRGLTAEQRQVQARIRTATQEHLRHLTQIMEEMTNSEHNADASDASAAKVRAVLLDLRALQEEETALHHSAASSSAASAADPATSVESIVHAEVSKAQTAMQDSIQGLTAQHDEAQKELAATLNTLLTSVHDVGGSTSSIPSIADIQQLLDATLMRLAEEQKDAGLHVTQLVAEATRTSADALKSVVQSTLSDSVVATVEQRIIPAYHDKVEASLQTRLSEQAAAVTAAVAGVAERTTAAVGKVESLVRDFNAQRADEAQKMLAEHYSGQERLEKTPVKTRMPLWWMLANALLMCIVVLLSWYYVVACLLLAFVPKPSAEAPAGSGEAESVAEVVPDAKLRRSGRFVDEFM</sequence>
<feature type="region of interest" description="Disordered" evidence="1">
    <location>
        <begin position="15"/>
        <end position="39"/>
    </location>
</feature>
<feature type="region of interest" description="Disordered" evidence="1">
    <location>
        <begin position="195"/>
        <end position="217"/>
    </location>
</feature>
<dbReference type="GeneID" id="26907975"/>
<feature type="region of interest" description="Disordered" evidence="1">
    <location>
        <begin position="788"/>
        <end position="847"/>
    </location>
</feature>
<feature type="transmembrane region" description="Helical" evidence="2">
    <location>
        <begin position="1304"/>
        <end position="1334"/>
    </location>
</feature>
<feature type="compositionally biased region" description="Low complexity" evidence="1">
    <location>
        <begin position="208"/>
        <end position="217"/>
    </location>
</feature>
<protein>
    <submittedName>
        <fullName evidence="3">Uncharacterized protein</fullName>
    </submittedName>
</protein>
<organism evidence="3 4">
    <name type="scientific">Leptomonas pyrrhocoris</name>
    <name type="common">Firebug parasite</name>
    <dbReference type="NCBI Taxonomy" id="157538"/>
    <lineage>
        <taxon>Eukaryota</taxon>
        <taxon>Discoba</taxon>
        <taxon>Euglenozoa</taxon>
        <taxon>Kinetoplastea</taxon>
        <taxon>Metakinetoplastina</taxon>
        <taxon>Trypanosomatida</taxon>
        <taxon>Trypanosomatidae</taxon>
        <taxon>Leishmaniinae</taxon>
        <taxon>Leptomonas</taxon>
    </lineage>
</organism>
<gene>
    <name evidence="3" type="ORF">ABB37_07690</name>
</gene>
<feature type="compositionally biased region" description="Basic and acidic residues" evidence="1">
    <location>
        <begin position="475"/>
        <end position="486"/>
    </location>
</feature>
<feature type="region of interest" description="Disordered" evidence="1">
    <location>
        <begin position="379"/>
        <end position="398"/>
    </location>
</feature>
<feature type="compositionally biased region" description="Low complexity" evidence="1">
    <location>
        <begin position="461"/>
        <end position="474"/>
    </location>
</feature>
<dbReference type="OMA" id="MYKYIDS"/>
<feature type="compositionally biased region" description="Low complexity" evidence="1">
    <location>
        <begin position="15"/>
        <end position="35"/>
    </location>
</feature>
<dbReference type="OrthoDB" id="247781at2759"/>
<evidence type="ECO:0000256" key="1">
    <source>
        <dbReference type="SAM" id="MobiDB-lite"/>
    </source>
</evidence>
<feature type="compositionally biased region" description="Low complexity" evidence="1">
    <location>
        <begin position="815"/>
        <end position="830"/>
    </location>
</feature>
<keyword evidence="2" id="KW-1133">Transmembrane helix</keyword>
<proteinExistence type="predicted"/>